<dbReference type="AlphaFoldDB" id="A0A2D0L4J7"/>
<dbReference type="OrthoDB" id="6291391at2"/>
<organism evidence="2 3">
    <name type="scientific">Xenorhabdus kozodoii</name>
    <dbReference type="NCBI Taxonomy" id="351676"/>
    <lineage>
        <taxon>Bacteria</taxon>
        <taxon>Pseudomonadati</taxon>
        <taxon>Pseudomonadota</taxon>
        <taxon>Gammaproteobacteria</taxon>
        <taxon>Enterobacterales</taxon>
        <taxon>Morganellaceae</taxon>
        <taxon>Xenorhabdus</taxon>
    </lineage>
</organism>
<evidence type="ECO:0000313" key="2">
    <source>
        <dbReference type="EMBL" id="PHM70613.1"/>
    </source>
</evidence>
<feature type="signal peptide" evidence="1">
    <location>
        <begin position="1"/>
        <end position="19"/>
    </location>
</feature>
<protein>
    <submittedName>
        <fullName evidence="2">Uncharacterized protein</fullName>
    </submittedName>
</protein>
<name>A0A2D0L4J7_9GAMM</name>
<sequence length="225" mass="25096">MVKIFYSFCLLFCSSSVLAQPDVQYPPAIPAIESSQQAMREELLAIPTVDRTEQQWRQLSLVSITLLGTTDSPTMAEMESTINQARQKLPEDALLIAIQGSLFCIQAGQENIDSMKAMSLVNKGFRQLDRAVMMEPYDIGPRLQRAITASKTPTFLGKRSLAEQDLNYLLTVIPVSKKTSELRAMLLFDLAEIVAEKDKAQAIKLWQQAASLDAGVWSERAQKQL</sequence>
<dbReference type="RefSeq" id="WP_099142923.1">
    <property type="nucleotide sequence ID" value="NZ_CAWNOR010000058.1"/>
</dbReference>
<reference evidence="2 3" key="1">
    <citation type="journal article" date="2017" name="Nat. Microbiol.">
        <title>Natural product diversity associated with the nematode symbionts Photorhabdus and Xenorhabdus.</title>
        <authorList>
            <person name="Tobias N.J."/>
            <person name="Wolff H."/>
            <person name="Djahanschiri B."/>
            <person name="Grundmann F."/>
            <person name="Kronenwerth M."/>
            <person name="Shi Y.M."/>
            <person name="Simonyi S."/>
            <person name="Grun P."/>
            <person name="Shapiro-Ilan D."/>
            <person name="Pidot S.J."/>
            <person name="Stinear T.P."/>
            <person name="Ebersberger I."/>
            <person name="Bode H.B."/>
        </authorList>
    </citation>
    <scope>NUCLEOTIDE SEQUENCE [LARGE SCALE GENOMIC DNA]</scope>
    <source>
        <strain evidence="2 3">DSM 17907</strain>
    </source>
</reference>
<evidence type="ECO:0000256" key="1">
    <source>
        <dbReference type="SAM" id="SignalP"/>
    </source>
</evidence>
<proteinExistence type="predicted"/>
<comment type="caution">
    <text evidence="2">The sequence shown here is derived from an EMBL/GenBank/DDBJ whole genome shotgun (WGS) entry which is preliminary data.</text>
</comment>
<feature type="chain" id="PRO_5012067550" evidence="1">
    <location>
        <begin position="20"/>
        <end position="225"/>
    </location>
</feature>
<evidence type="ECO:0000313" key="3">
    <source>
        <dbReference type="Proteomes" id="UP000221101"/>
    </source>
</evidence>
<keyword evidence="1" id="KW-0732">Signal</keyword>
<gene>
    <name evidence="2" type="ORF">Xkoz_03053</name>
</gene>
<dbReference type="EMBL" id="NJCX01000024">
    <property type="protein sequence ID" value="PHM70613.1"/>
    <property type="molecule type" value="Genomic_DNA"/>
</dbReference>
<dbReference type="Proteomes" id="UP000221101">
    <property type="component" value="Unassembled WGS sequence"/>
</dbReference>
<keyword evidence="3" id="KW-1185">Reference proteome</keyword>
<accession>A0A2D0L4J7</accession>